<feature type="binding site" evidence="1">
    <location>
        <position position="27"/>
    </location>
    <ligand>
        <name>Zn(2+)</name>
        <dbReference type="ChEBI" id="CHEBI:29105"/>
    </ligand>
</feature>
<dbReference type="GO" id="GO:0046872">
    <property type="term" value="F:metal ion binding"/>
    <property type="evidence" value="ECO:0007669"/>
    <property type="project" value="UniProtKB-KW"/>
</dbReference>
<feature type="binding site" evidence="1">
    <location>
        <position position="31"/>
    </location>
    <ligand>
        <name>Zn(2+)</name>
        <dbReference type="ChEBI" id="CHEBI:29105"/>
    </ligand>
</feature>
<feature type="domain" description="23S rRNA (guanine(745)-N(1))-methyltransferase N-terminal" evidence="4">
    <location>
        <begin position="10"/>
        <end position="45"/>
    </location>
</feature>
<keyword evidence="6" id="KW-1185">Reference proteome</keyword>
<keyword evidence="5" id="KW-0808">Transferase</keyword>
<keyword evidence="5" id="KW-0489">Methyltransferase</keyword>
<dbReference type="CDD" id="cd02440">
    <property type="entry name" value="AdoMet_MTases"/>
    <property type="match status" value="1"/>
</dbReference>
<dbReference type="Pfam" id="PF13649">
    <property type="entry name" value="Methyltransf_25"/>
    <property type="match status" value="1"/>
</dbReference>
<dbReference type="Proteomes" id="UP000031419">
    <property type="component" value="Unassembled WGS sequence"/>
</dbReference>
<dbReference type="STRING" id="28042.GU90_08125"/>
<keyword evidence="1" id="KW-0479">Metal-binding</keyword>
<dbReference type="GO" id="GO:0032259">
    <property type="term" value="P:methylation"/>
    <property type="evidence" value="ECO:0007669"/>
    <property type="project" value="UniProtKB-KW"/>
</dbReference>
<dbReference type="Gene3D" id="3.40.50.150">
    <property type="entry name" value="Vaccinia Virus protein VP39"/>
    <property type="match status" value="1"/>
</dbReference>
<feature type="binding site" evidence="1">
    <location>
        <position position="11"/>
    </location>
    <ligand>
        <name>Zn(2+)</name>
        <dbReference type="ChEBI" id="CHEBI:29105"/>
    </ligand>
</feature>
<protein>
    <submittedName>
        <fullName evidence="5">23S rRNA methyltransferase</fullName>
    </submittedName>
</protein>
<dbReference type="SUPFAM" id="SSF53335">
    <property type="entry name" value="S-adenosyl-L-methionine-dependent methyltransferases"/>
    <property type="match status" value="1"/>
</dbReference>
<dbReference type="EMBL" id="JNVU01000020">
    <property type="protein sequence ID" value="KEI44739.1"/>
    <property type="molecule type" value="Genomic_DNA"/>
</dbReference>
<feature type="binding site" evidence="1">
    <location>
        <position position="14"/>
    </location>
    <ligand>
        <name>Zn(2+)</name>
        <dbReference type="ChEBI" id="CHEBI:29105"/>
    </ligand>
</feature>
<evidence type="ECO:0000256" key="2">
    <source>
        <dbReference type="PIRSR" id="PIRSR018249-2"/>
    </source>
</evidence>
<dbReference type="InterPro" id="IPR029063">
    <property type="entry name" value="SAM-dependent_MTases_sf"/>
</dbReference>
<keyword evidence="2" id="KW-0949">S-adenosyl-L-methionine</keyword>
<organism evidence="5 6">
    <name type="scientific">Saccharopolyspora rectivirgula</name>
    <dbReference type="NCBI Taxonomy" id="28042"/>
    <lineage>
        <taxon>Bacteria</taxon>
        <taxon>Bacillati</taxon>
        <taxon>Actinomycetota</taxon>
        <taxon>Actinomycetes</taxon>
        <taxon>Pseudonocardiales</taxon>
        <taxon>Pseudonocardiaceae</taxon>
        <taxon>Saccharopolyspora</taxon>
    </lineage>
</organism>
<dbReference type="InterPro" id="IPR016718">
    <property type="entry name" value="rRNA_m1G-MeTrfase_A_prd"/>
</dbReference>
<dbReference type="Pfam" id="PF21302">
    <property type="entry name" value="Zn_ribbon_RlmA"/>
    <property type="match status" value="1"/>
</dbReference>
<dbReference type="GO" id="GO:0008168">
    <property type="term" value="F:methyltransferase activity"/>
    <property type="evidence" value="ECO:0007669"/>
    <property type="project" value="UniProtKB-KW"/>
</dbReference>
<feature type="binding site" evidence="2">
    <location>
        <position position="71"/>
    </location>
    <ligand>
        <name>S-adenosyl-L-methionine</name>
        <dbReference type="ChEBI" id="CHEBI:59789"/>
    </ligand>
</feature>
<dbReference type="RefSeq" id="WP_029722713.1">
    <property type="nucleotide sequence ID" value="NZ_JAJUIW010000012.1"/>
</dbReference>
<accession>A0A073BAE7</accession>
<dbReference type="AlphaFoldDB" id="A0A073BAE7"/>
<dbReference type="eggNOG" id="COG2226">
    <property type="taxonomic scope" value="Bacteria"/>
</dbReference>
<evidence type="ECO:0000313" key="6">
    <source>
        <dbReference type="Proteomes" id="UP000031419"/>
    </source>
</evidence>
<evidence type="ECO:0000313" key="5">
    <source>
        <dbReference type="EMBL" id="KEI44739.1"/>
    </source>
</evidence>
<dbReference type="InterPro" id="IPR041698">
    <property type="entry name" value="Methyltransf_25"/>
</dbReference>
<name>A0A073BAE7_9PSEU</name>
<dbReference type="PIRSF" id="PIRSF018249">
    <property type="entry name" value="MyrA_prd"/>
    <property type="match status" value="1"/>
</dbReference>
<feature type="binding site" evidence="2">
    <location>
        <position position="184"/>
    </location>
    <ligand>
        <name>S-adenosyl-L-methionine</name>
        <dbReference type="ChEBI" id="CHEBI:59789"/>
    </ligand>
</feature>
<dbReference type="InterPro" id="IPR048647">
    <property type="entry name" value="RlmA_N"/>
</dbReference>
<gene>
    <name evidence="5" type="ORF">GU90_08125</name>
</gene>
<evidence type="ECO:0000259" key="4">
    <source>
        <dbReference type="Pfam" id="PF21302"/>
    </source>
</evidence>
<proteinExistence type="predicted"/>
<evidence type="ECO:0000256" key="1">
    <source>
        <dbReference type="PIRSR" id="PIRSR018249-1"/>
    </source>
</evidence>
<feature type="binding site" evidence="2">
    <location>
        <begin position="96"/>
        <end position="97"/>
    </location>
    <ligand>
        <name>S-adenosyl-L-methionine</name>
        <dbReference type="ChEBI" id="CHEBI:59789"/>
    </ligand>
</feature>
<dbReference type="OrthoDB" id="108476at2"/>
<sequence length="275" mass="28788">MLDAVVNVLACPHCGEGLAPGDGSLRCAAGHAFDIARQGYVSLLSAKGRPNEGDTADMVAARAGFLAAGHYEPIAAEISSALAGTRGCVADIGAGTGYYLARVLEELPEATGVALDTSKYACRRAAKAHPRIGAVVADAWQRMPLRTGSAAALLNVFAPRNAAEMHRVLRPGGRLVVVTPNQQHLASLVDALGLLHVDERKRQRLDAQLAGRFEPLAERTVEFPLSLTADDAAALVAMGPSAWHTSAADLRDRIAALPSPLQVTASVSVGLYQRC</sequence>
<comment type="caution">
    <text evidence="5">The sequence shown here is derived from an EMBL/GenBank/DDBJ whole genome shotgun (WGS) entry which is preliminary data.</text>
</comment>
<reference evidence="5 6" key="1">
    <citation type="submission" date="2014-06" db="EMBL/GenBank/DDBJ databases">
        <title>Saccharopolyspora rectivirgula DSM-43113 Genome sequencing.</title>
        <authorList>
            <person name="Barrera C."/>
            <person name="Millon L."/>
            <person name="Rognon B."/>
            <person name="Zaugg C."/>
            <person name="Monod M."/>
        </authorList>
    </citation>
    <scope>NUCLEOTIDE SEQUENCE [LARGE SCALE GENOMIC DNA]</scope>
    <source>
        <strain evidence="5 6">DSM 43113</strain>
    </source>
</reference>
<evidence type="ECO:0000259" key="3">
    <source>
        <dbReference type="Pfam" id="PF13649"/>
    </source>
</evidence>
<keyword evidence="1" id="KW-0862">Zinc</keyword>
<feature type="domain" description="Methyltransferase" evidence="3">
    <location>
        <begin position="89"/>
        <end position="173"/>
    </location>
</feature>